<feature type="transmembrane region" description="Helical" evidence="2">
    <location>
        <begin position="178"/>
        <end position="199"/>
    </location>
</feature>
<keyword evidence="2" id="KW-1133">Transmembrane helix</keyword>
<dbReference type="PANTHER" id="PTHR33802">
    <property type="entry name" value="SI:CH211-161H7.5-RELATED"/>
    <property type="match status" value="1"/>
</dbReference>
<evidence type="ECO:0000256" key="1">
    <source>
        <dbReference type="SAM" id="MobiDB-lite"/>
    </source>
</evidence>
<gene>
    <name evidence="3" type="ORF">CHYS00102_LOCUS9385</name>
</gene>
<feature type="compositionally biased region" description="Polar residues" evidence="1">
    <location>
        <begin position="18"/>
        <end position="29"/>
    </location>
</feature>
<feature type="transmembrane region" description="Helical" evidence="2">
    <location>
        <begin position="272"/>
        <end position="294"/>
    </location>
</feature>
<feature type="transmembrane region" description="Helical" evidence="2">
    <location>
        <begin position="80"/>
        <end position="102"/>
    </location>
</feature>
<proteinExistence type="predicted"/>
<dbReference type="AlphaFoldDB" id="A0A7S1FPX7"/>
<feature type="compositionally biased region" description="Basic and acidic residues" evidence="1">
    <location>
        <begin position="7"/>
        <end position="17"/>
    </location>
</feature>
<sequence length="313" mass="34665">MNSSITKKQENANEHVSTDNSNDKASSSPSKLATLNILNFVFYLINIILTYGIGTANWIGESTSNGELSRKYQTIVTPKSAAFSIWGLIFVSQAIFALVQLLPKFRGHPMIIDGVGYWYILVCISQVGWTFAFSFEQIPLSLVFMIAIWSFLMRLLYSQFNTQSDSTLSEFWLMRFPFAIHAGWITAASAVNTSVVSVWNEDSAAVQLTVAIVSLAVLHAVSVWVIFVIDRPNYTIACVISWANFWIYGELSKPMEIITETFGNITVNGVKNASLSVCIIILGQIVGHCLSSLIHGLRKKSQNNMNGIETSPV</sequence>
<accession>A0A7S1FPX7</accession>
<organism evidence="3">
    <name type="scientific">Corethron hystrix</name>
    <dbReference type="NCBI Taxonomy" id="216773"/>
    <lineage>
        <taxon>Eukaryota</taxon>
        <taxon>Sar</taxon>
        <taxon>Stramenopiles</taxon>
        <taxon>Ochrophyta</taxon>
        <taxon>Bacillariophyta</taxon>
        <taxon>Coscinodiscophyceae</taxon>
        <taxon>Corethrophycidae</taxon>
        <taxon>Corethrales</taxon>
        <taxon>Corethraceae</taxon>
        <taxon>Corethron</taxon>
    </lineage>
</organism>
<evidence type="ECO:0000256" key="2">
    <source>
        <dbReference type="SAM" id="Phobius"/>
    </source>
</evidence>
<feature type="transmembrane region" description="Helical" evidence="2">
    <location>
        <begin position="138"/>
        <end position="157"/>
    </location>
</feature>
<feature type="transmembrane region" description="Helical" evidence="2">
    <location>
        <begin position="114"/>
        <end position="132"/>
    </location>
</feature>
<feature type="transmembrane region" description="Helical" evidence="2">
    <location>
        <begin position="40"/>
        <end position="60"/>
    </location>
</feature>
<reference evidence="3" key="1">
    <citation type="submission" date="2021-01" db="EMBL/GenBank/DDBJ databases">
        <authorList>
            <person name="Corre E."/>
            <person name="Pelletier E."/>
            <person name="Niang G."/>
            <person name="Scheremetjew M."/>
            <person name="Finn R."/>
            <person name="Kale V."/>
            <person name="Holt S."/>
            <person name="Cochrane G."/>
            <person name="Meng A."/>
            <person name="Brown T."/>
            <person name="Cohen L."/>
        </authorList>
    </citation>
    <scope>NUCLEOTIDE SEQUENCE</scope>
    <source>
        <strain evidence="3">308</strain>
    </source>
</reference>
<keyword evidence="2" id="KW-0472">Membrane</keyword>
<evidence type="ECO:0000313" key="3">
    <source>
        <dbReference type="EMBL" id="CAD8882197.1"/>
    </source>
</evidence>
<dbReference type="EMBL" id="HBFR01012960">
    <property type="protein sequence ID" value="CAD8882197.1"/>
    <property type="molecule type" value="Transcribed_RNA"/>
</dbReference>
<protein>
    <submittedName>
        <fullName evidence="3">Uncharacterized protein</fullName>
    </submittedName>
</protein>
<feature type="region of interest" description="Disordered" evidence="1">
    <location>
        <begin position="1"/>
        <end position="29"/>
    </location>
</feature>
<dbReference type="PANTHER" id="PTHR33802:SF2">
    <property type="entry name" value="EF-HAND DOMAIN-CONTAINING PROTEIN"/>
    <property type="match status" value="1"/>
</dbReference>
<keyword evidence="2" id="KW-0812">Transmembrane</keyword>
<name>A0A7S1FPX7_9STRA</name>
<feature type="transmembrane region" description="Helical" evidence="2">
    <location>
        <begin position="205"/>
        <end position="227"/>
    </location>
</feature>